<dbReference type="AlphaFoldDB" id="A0A8C2SNR9"/>
<dbReference type="GO" id="GO:0015031">
    <property type="term" value="P:protein transport"/>
    <property type="evidence" value="ECO:0007669"/>
    <property type="project" value="UniProtKB-ARBA"/>
</dbReference>
<accession>A0A8C2SNR9</accession>
<dbReference type="InterPro" id="IPR011992">
    <property type="entry name" value="EF-hand-dom_pair"/>
</dbReference>
<dbReference type="PROSITE" id="PS00018">
    <property type="entry name" value="EF_HAND_1"/>
    <property type="match status" value="3"/>
</dbReference>
<dbReference type="GO" id="GO:0005788">
    <property type="term" value="C:endoplasmic reticulum lumen"/>
    <property type="evidence" value="ECO:0007669"/>
    <property type="project" value="UniProtKB-SubCell"/>
</dbReference>
<feature type="domain" description="EF-hand" evidence="13">
    <location>
        <begin position="112"/>
        <end position="128"/>
    </location>
</feature>
<dbReference type="GeneTree" id="ENSGT01010000222360"/>
<dbReference type="PANTHER" id="PTHR10827">
    <property type="entry name" value="RETICULOCALBIN"/>
    <property type="match status" value="1"/>
</dbReference>
<comment type="function">
    <text evidence="10">Probable molecular chaperone assisting protein biosynthesis and transport in the endoplasmic reticulum. Required for the proper biosynthesis and transport of pulmonary surfactant-associated protein A/SP-A, pulmonary surfactant-associated protein D/SP-D and the lipid transporter ABCA3. By regulating both the proper expression and the degradation through the endoplasmic reticulum-associated protein degradation pathway of these proteins plays a crucial role in pulmonary surfactant homeostasis. Has an anti-fibrotic activity by negatively regulating the secretion of type I and type III collagens. This calcium-binding protein also transiently associates with immature PCSK6 and regulates its secretion.</text>
</comment>
<comment type="similarity">
    <text evidence="2">Belongs to the CREC family.</text>
</comment>
<evidence type="ECO:0000256" key="10">
    <source>
        <dbReference type="ARBA" id="ARBA00056975"/>
    </source>
</evidence>
<dbReference type="Pfam" id="PF13202">
    <property type="entry name" value="EF-hand_5"/>
    <property type="match status" value="3"/>
</dbReference>
<keyword evidence="6" id="KW-0256">Endoplasmic reticulum</keyword>
<protein>
    <recommendedName>
        <fullName evidence="12">Reticulocalbin-3</fullName>
    </recommendedName>
</protein>
<evidence type="ECO:0000256" key="7">
    <source>
        <dbReference type="ARBA" id="ARBA00022837"/>
    </source>
</evidence>
<evidence type="ECO:0000256" key="4">
    <source>
        <dbReference type="ARBA" id="ARBA00022729"/>
    </source>
</evidence>
<evidence type="ECO:0000256" key="8">
    <source>
        <dbReference type="ARBA" id="ARBA00023180"/>
    </source>
</evidence>
<comment type="subunit">
    <text evidence="11">Interacts with PCSK6 (immature form including the propeptide); probably involved in the maturation and the secretion of PCSK6.</text>
</comment>
<evidence type="ECO:0000256" key="1">
    <source>
        <dbReference type="ARBA" id="ARBA00004319"/>
    </source>
</evidence>
<keyword evidence="8" id="KW-0325">Glycoprotein</keyword>
<keyword evidence="15" id="KW-1185">Reference proteome</keyword>
<dbReference type="Proteomes" id="UP000694412">
    <property type="component" value="Unassembled WGS sequence"/>
</dbReference>
<dbReference type="GO" id="GO:0005509">
    <property type="term" value="F:calcium ion binding"/>
    <property type="evidence" value="ECO:0007669"/>
    <property type="project" value="InterPro"/>
</dbReference>
<feature type="domain" description="EF-hand" evidence="13">
    <location>
        <begin position="195"/>
        <end position="212"/>
    </location>
</feature>
<dbReference type="PANTHER" id="PTHR10827:SF52">
    <property type="entry name" value="IP16409P"/>
    <property type="match status" value="1"/>
</dbReference>
<evidence type="ECO:0000313" key="15">
    <source>
        <dbReference type="Proteomes" id="UP000694412"/>
    </source>
</evidence>
<evidence type="ECO:0000256" key="9">
    <source>
        <dbReference type="ARBA" id="ARBA00023186"/>
    </source>
</evidence>
<evidence type="ECO:0000256" key="5">
    <source>
        <dbReference type="ARBA" id="ARBA00022737"/>
    </source>
</evidence>
<reference evidence="14" key="1">
    <citation type="submission" date="2025-08" db="UniProtKB">
        <authorList>
            <consortium name="Ensembl"/>
        </authorList>
    </citation>
    <scope>IDENTIFICATION</scope>
</reference>
<keyword evidence="4" id="KW-0732">Signal</keyword>
<keyword evidence="9" id="KW-0143">Chaperone</keyword>
<dbReference type="SUPFAM" id="SSF47473">
    <property type="entry name" value="EF-hand"/>
    <property type="match status" value="1"/>
</dbReference>
<keyword evidence="7" id="KW-0106">Calcium</keyword>
<proteinExistence type="inferred from homology"/>
<keyword evidence="3" id="KW-0479">Metal-binding</keyword>
<dbReference type="Ensembl" id="ENSCJPT00005002451.1">
    <property type="protein sequence ID" value="ENSCJPP00005001486.1"/>
    <property type="gene ID" value="ENSCJPG00005001498.1"/>
</dbReference>
<dbReference type="Gene3D" id="1.10.238.10">
    <property type="entry name" value="EF-hand"/>
    <property type="match status" value="2"/>
</dbReference>
<organism evidence="14 15">
    <name type="scientific">Coturnix japonica</name>
    <name type="common">Japanese quail</name>
    <name type="synonym">Coturnix coturnix japonica</name>
    <dbReference type="NCBI Taxonomy" id="93934"/>
    <lineage>
        <taxon>Eukaryota</taxon>
        <taxon>Metazoa</taxon>
        <taxon>Chordata</taxon>
        <taxon>Craniata</taxon>
        <taxon>Vertebrata</taxon>
        <taxon>Euteleostomi</taxon>
        <taxon>Archelosauria</taxon>
        <taxon>Archosauria</taxon>
        <taxon>Dinosauria</taxon>
        <taxon>Saurischia</taxon>
        <taxon>Theropoda</taxon>
        <taxon>Coelurosauria</taxon>
        <taxon>Aves</taxon>
        <taxon>Neognathae</taxon>
        <taxon>Galloanserae</taxon>
        <taxon>Galliformes</taxon>
        <taxon>Phasianidae</taxon>
        <taxon>Perdicinae</taxon>
        <taxon>Coturnix</taxon>
    </lineage>
</organism>
<dbReference type="InterPro" id="IPR002048">
    <property type="entry name" value="EF_hand_dom"/>
</dbReference>
<keyword evidence="5" id="KW-0677">Repeat</keyword>
<evidence type="ECO:0000313" key="14">
    <source>
        <dbReference type="Ensembl" id="ENSCJPP00005001486.1"/>
    </source>
</evidence>
<reference evidence="14" key="2">
    <citation type="submission" date="2025-09" db="UniProtKB">
        <authorList>
            <consortium name="Ensembl"/>
        </authorList>
    </citation>
    <scope>IDENTIFICATION</scope>
</reference>
<evidence type="ECO:0000256" key="3">
    <source>
        <dbReference type="ARBA" id="ARBA00022723"/>
    </source>
</evidence>
<evidence type="ECO:0000256" key="11">
    <source>
        <dbReference type="ARBA" id="ARBA00063143"/>
    </source>
</evidence>
<comment type="subcellular location">
    <subcellularLocation>
        <location evidence="1">Endoplasmic reticulum lumen</location>
    </subcellularLocation>
</comment>
<feature type="domain" description="EF-hand" evidence="13">
    <location>
        <begin position="77"/>
        <end position="93"/>
    </location>
</feature>
<dbReference type="FunFam" id="1.10.238.10:FF:000104">
    <property type="entry name" value="calumenin isoform X1"/>
    <property type="match status" value="1"/>
</dbReference>
<evidence type="ECO:0000256" key="2">
    <source>
        <dbReference type="ARBA" id="ARBA00006431"/>
    </source>
</evidence>
<gene>
    <name evidence="14" type="primary">LOC107307751</name>
</gene>
<sequence>MPLCAVGCSCPCCSLGAVPLPPPHPGVSPLISLGSPTTTPRLSPNDHDAFLGPDQARAFDQLQPEESRRRLGLIVGRIDADGDGSVTEAELETWIERTRRRSREESVKRGREQYDRNRDGNVGWEEYRDETYGAPGSDVGSVSDPSLYSRLAARDERRFRAADRDGNMAADEEELGAFLHPEDYEHMQHLVAIETIEDMDKDGDGFIQLEEYIGEGGHR</sequence>
<evidence type="ECO:0000259" key="13">
    <source>
        <dbReference type="Pfam" id="PF13202"/>
    </source>
</evidence>
<name>A0A8C2SNR9_COTJA</name>
<evidence type="ECO:0000256" key="12">
    <source>
        <dbReference type="ARBA" id="ARBA00072696"/>
    </source>
</evidence>
<dbReference type="InterPro" id="IPR018247">
    <property type="entry name" value="EF_Hand_1_Ca_BS"/>
</dbReference>
<evidence type="ECO:0000256" key="6">
    <source>
        <dbReference type="ARBA" id="ARBA00022824"/>
    </source>
</evidence>